<dbReference type="PANTHER" id="PTHR41271:SF1">
    <property type="entry name" value="DUF402 DOMAIN-CONTAINING PROTEIN"/>
    <property type="match status" value="1"/>
</dbReference>
<organism evidence="2 3">
    <name type="scientific">Caldalkalibacillus horti</name>
    <dbReference type="NCBI Taxonomy" id="77523"/>
    <lineage>
        <taxon>Bacteria</taxon>
        <taxon>Bacillati</taxon>
        <taxon>Bacillota</taxon>
        <taxon>Bacilli</taxon>
        <taxon>Bacillales</taxon>
        <taxon>Bacillaceae</taxon>
        <taxon>Caldalkalibacillus</taxon>
    </lineage>
</organism>
<dbReference type="PANTHER" id="PTHR41271">
    <property type="entry name" value="DUF402 DOMAIN-CONTAINING PROTEIN"/>
    <property type="match status" value="1"/>
</dbReference>
<dbReference type="SUPFAM" id="SSF159234">
    <property type="entry name" value="FomD-like"/>
    <property type="match status" value="1"/>
</dbReference>
<dbReference type="Pfam" id="PF04167">
    <property type="entry name" value="DUF402"/>
    <property type="match status" value="1"/>
</dbReference>
<name>A0ABT9W5L3_9BACI</name>
<dbReference type="InterPro" id="IPR007295">
    <property type="entry name" value="DUF402"/>
</dbReference>
<dbReference type="Proteomes" id="UP001235840">
    <property type="component" value="Unassembled WGS sequence"/>
</dbReference>
<comment type="caution">
    <text evidence="2">The sequence shown here is derived from an EMBL/GenBank/DDBJ whole genome shotgun (WGS) entry which is preliminary data.</text>
</comment>
<protein>
    <submittedName>
        <fullName evidence="2">RNA-binding protein associated with RNAse of E/G family</fullName>
    </submittedName>
</protein>
<dbReference type="EMBL" id="JAUSTY010000028">
    <property type="protein sequence ID" value="MDQ0168362.1"/>
    <property type="molecule type" value="Genomic_DNA"/>
</dbReference>
<reference evidence="2 3" key="1">
    <citation type="submission" date="2023-07" db="EMBL/GenBank/DDBJ databases">
        <title>Genomic Encyclopedia of Type Strains, Phase IV (KMG-IV): sequencing the most valuable type-strain genomes for metagenomic binning, comparative biology and taxonomic classification.</title>
        <authorList>
            <person name="Goeker M."/>
        </authorList>
    </citation>
    <scope>NUCLEOTIDE SEQUENCE [LARGE SCALE GENOMIC DNA]</scope>
    <source>
        <strain evidence="2 3">DSM 12751</strain>
    </source>
</reference>
<proteinExistence type="predicted"/>
<evidence type="ECO:0000313" key="3">
    <source>
        <dbReference type="Proteomes" id="UP001235840"/>
    </source>
</evidence>
<gene>
    <name evidence="2" type="ORF">J2S11_004324</name>
</gene>
<dbReference type="RefSeq" id="WP_307398032.1">
    <property type="nucleotide sequence ID" value="NZ_BAAADK010000016.1"/>
</dbReference>
<dbReference type="Gene3D" id="2.40.380.10">
    <property type="entry name" value="FomD-like"/>
    <property type="match status" value="1"/>
</dbReference>
<evidence type="ECO:0000313" key="2">
    <source>
        <dbReference type="EMBL" id="MDQ0168362.1"/>
    </source>
</evidence>
<keyword evidence="3" id="KW-1185">Reference proteome</keyword>
<feature type="domain" description="DUF402" evidence="1">
    <location>
        <begin position="49"/>
        <end position="160"/>
    </location>
</feature>
<accession>A0ABT9W5L3</accession>
<dbReference type="InterPro" id="IPR035930">
    <property type="entry name" value="FomD-like_sf"/>
</dbReference>
<sequence>MLKRKQADRPNWNWIVEKRYVQEYVQNEHFDGDIGYIIMDKVKEPLNVGYDGIELCLADSGYTWIMFFPKGEFYSLALMLNDRYEMIQGYFDIIKSLEYSPEGIPIITDLYLDVVYLPNGQVYLLDEDELEVALNTEVITEEEYSLAKREASKLFQSLSTQSLPLMNEIELYIKRLKKLRKNL</sequence>
<evidence type="ECO:0000259" key="1">
    <source>
        <dbReference type="Pfam" id="PF04167"/>
    </source>
</evidence>